<organism evidence="1 2">
    <name type="scientific">Actinidia rufa</name>
    <dbReference type="NCBI Taxonomy" id="165716"/>
    <lineage>
        <taxon>Eukaryota</taxon>
        <taxon>Viridiplantae</taxon>
        <taxon>Streptophyta</taxon>
        <taxon>Embryophyta</taxon>
        <taxon>Tracheophyta</taxon>
        <taxon>Spermatophyta</taxon>
        <taxon>Magnoliopsida</taxon>
        <taxon>eudicotyledons</taxon>
        <taxon>Gunneridae</taxon>
        <taxon>Pentapetalae</taxon>
        <taxon>asterids</taxon>
        <taxon>Ericales</taxon>
        <taxon>Actinidiaceae</taxon>
        <taxon>Actinidia</taxon>
    </lineage>
</organism>
<evidence type="ECO:0000313" key="1">
    <source>
        <dbReference type="EMBL" id="GFS40679.1"/>
    </source>
</evidence>
<gene>
    <name evidence="1" type="ORF">Acr_00g0069820</name>
</gene>
<dbReference type="EMBL" id="BJWL01000357">
    <property type="protein sequence ID" value="GFS40679.1"/>
    <property type="molecule type" value="Genomic_DNA"/>
</dbReference>
<keyword evidence="2" id="KW-1185">Reference proteome</keyword>
<proteinExistence type="predicted"/>
<protein>
    <submittedName>
        <fullName evidence="1">Ran BP2/NZF zinc finger-like superfamily protein</fullName>
    </submittedName>
</protein>
<accession>A0A7J0DSG5</accession>
<evidence type="ECO:0000313" key="2">
    <source>
        <dbReference type="Proteomes" id="UP000585474"/>
    </source>
</evidence>
<sequence length="128" mass="13899">METGFAVHANTRTLKIAICAKDVASPSLEVGPMYHLMEETGLKCYRVIGTAMSYPVEHTTTLADQVAIGVVHAKMYMMMVVVSPGGRPGIGFALGLDAVHTTMLAEWNVSSVDHQELSKETTYIMILI</sequence>
<reference evidence="2" key="1">
    <citation type="submission" date="2019-07" db="EMBL/GenBank/DDBJ databases">
        <title>De Novo Assembly of kiwifruit Actinidia rufa.</title>
        <authorList>
            <person name="Sugita-Konishi S."/>
            <person name="Sato K."/>
            <person name="Mori E."/>
            <person name="Abe Y."/>
            <person name="Kisaki G."/>
            <person name="Hamano K."/>
            <person name="Suezawa K."/>
            <person name="Otani M."/>
            <person name="Fukuda T."/>
            <person name="Manabe T."/>
            <person name="Gomi K."/>
            <person name="Tabuchi M."/>
            <person name="Akimitsu K."/>
            <person name="Kataoka I."/>
        </authorList>
    </citation>
    <scope>NUCLEOTIDE SEQUENCE [LARGE SCALE GENOMIC DNA]</scope>
    <source>
        <strain evidence="2">cv. Fuchu</strain>
    </source>
</reference>
<name>A0A7J0DSG5_9ERIC</name>
<dbReference type="AlphaFoldDB" id="A0A7J0DSG5"/>
<comment type="caution">
    <text evidence="1">The sequence shown here is derived from an EMBL/GenBank/DDBJ whole genome shotgun (WGS) entry which is preliminary data.</text>
</comment>
<dbReference type="Proteomes" id="UP000585474">
    <property type="component" value="Unassembled WGS sequence"/>
</dbReference>